<organism evidence="1 2">
    <name type="scientific">Kosakonia arachidis</name>
    <dbReference type="NCBI Taxonomy" id="551989"/>
    <lineage>
        <taxon>Bacteria</taxon>
        <taxon>Pseudomonadati</taxon>
        <taxon>Pseudomonadota</taxon>
        <taxon>Gammaproteobacteria</taxon>
        <taxon>Enterobacterales</taxon>
        <taxon>Enterobacteriaceae</taxon>
        <taxon>Kosakonia</taxon>
    </lineage>
</organism>
<evidence type="ECO:0000313" key="1">
    <source>
        <dbReference type="EMBL" id="SFU20757.1"/>
    </source>
</evidence>
<dbReference type="OrthoDB" id="6488194at2"/>
<gene>
    <name evidence="1" type="ORF">SAMN05192562_11348</name>
</gene>
<dbReference type="AlphaFoldDB" id="A0A1I7E9Z1"/>
<dbReference type="Pfam" id="PF06290">
    <property type="entry name" value="PsiB"/>
    <property type="match status" value="1"/>
</dbReference>
<reference evidence="2" key="1">
    <citation type="submission" date="2016-10" db="EMBL/GenBank/DDBJ databases">
        <authorList>
            <person name="Varghese N."/>
            <person name="Submissions S."/>
        </authorList>
    </citation>
    <scope>NUCLEOTIDE SEQUENCE [LARGE SCALE GENOMIC DNA]</scope>
    <source>
        <strain evidence="2">Ah-143</strain>
    </source>
</reference>
<dbReference type="InterPro" id="IPR038131">
    <property type="entry name" value="PsiB-like_sf"/>
</dbReference>
<dbReference type="EMBL" id="FPAU01000013">
    <property type="protein sequence ID" value="SFU20757.1"/>
    <property type="molecule type" value="Genomic_DNA"/>
</dbReference>
<evidence type="ECO:0000313" key="2">
    <source>
        <dbReference type="Proteomes" id="UP000199187"/>
    </source>
</evidence>
<keyword evidence="2" id="KW-1185">Reference proteome</keyword>
<sequence>MKKYTLDVLNGMFPADLESVRESGDEERRQLSDAATCLVALPAGWRVNAEYRSEFGGQFPVQLRYAPNGENHYFLCLCSPGEMLPAWTLFLLARDGRLIRILHQSGAFMPEKIGGLLAQVAGMHRFNCTAATIAELMHAEVVS</sequence>
<accession>A0A1I7E9Z1</accession>
<proteinExistence type="predicted"/>
<dbReference type="Gene3D" id="3.40.50.11880">
    <property type="entry name" value="Plasmid SOS inhibition protein"/>
    <property type="match status" value="1"/>
</dbReference>
<dbReference type="Proteomes" id="UP000199187">
    <property type="component" value="Unassembled WGS sequence"/>
</dbReference>
<dbReference type="NCBIfam" id="NF010255">
    <property type="entry name" value="PRK13701.1"/>
    <property type="match status" value="1"/>
</dbReference>
<dbReference type="InterPro" id="IPR009385">
    <property type="entry name" value="Plasmid_inh_PsiB"/>
</dbReference>
<dbReference type="RefSeq" id="WP_090126992.1">
    <property type="nucleotide sequence ID" value="NZ_CP045299.1"/>
</dbReference>
<protein>
    <submittedName>
        <fullName evidence="1">SOS inhibition protein (PsiB)</fullName>
    </submittedName>
</protein>
<name>A0A1I7E9Z1_9ENTR</name>